<dbReference type="PANTHER" id="PTHR48012:SF10">
    <property type="entry name" value="FI20177P1"/>
    <property type="match status" value="1"/>
</dbReference>
<dbReference type="SMR" id="A2DIX8"/>
<dbReference type="PROSITE" id="PS00108">
    <property type="entry name" value="PROTEIN_KINASE_ST"/>
    <property type="match status" value="1"/>
</dbReference>
<dbReference type="OrthoDB" id="8693905at2759"/>
<dbReference type="InParanoid" id="A2DIX8"/>
<dbReference type="VEuPathDB" id="TrichDB:TVAG_228150"/>
<sequence>MFMKRSREIQQGLSNPYEIYQRVHIDTDMNWTFDSTADPNSLFCTIKCIGKGGFGIVCEVLNKVLQQTFAGKIINTSFLDQQNEKTYQQEMKILRTVRSPYIIKYYGCVHLKTSRMLLMEFCDKGSLRQILDTRNQVLNEKQIAIVMHDLLMALDALHNKYNIIHRDIKAANLLFNSKYEIKLCDFGASIRKSDTQDKSNVIIGTPYWLAPEVISGQPYSYASDVWGTGITAVELAEGAPPYVEFPPTKAMIEISRSGFCGLREPSNHTTIFTSFIITCLKSNPEERPTVSELLNHPFIKQVETLNRKTEMSELLNVSTPDINIMGGGLDLPKPQPVQTPNHIPSSNFLIKSAHDLDQNNRASQHLENSSLYSLPSTLPDFSSSFGFDSPVTDDRTSSLPNFGSSQSFGEGRSSLLSPNQSVVHATPAFPTFPSQIESVASSLPCIMAQGEEVPMQPFIQRKSLVSANATVVHAETLSVPDEDEHIPSSLDSLQNDCSNSDLKPSNPKEVAVFEL</sequence>
<dbReference type="EMBL" id="DS113206">
    <property type="protein sequence ID" value="EAY19553.1"/>
    <property type="molecule type" value="Genomic_DNA"/>
</dbReference>
<reference evidence="13" key="2">
    <citation type="journal article" date="2007" name="Science">
        <title>Draft genome sequence of the sexually transmitted pathogen Trichomonas vaginalis.</title>
        <authorList>
            <person name="Carlton J.M."/>
            <person name="Hirt R.P."/>
            <person name="Silva J.C."/>
            <person name="Delcher A.L."/>
            <person name="Schatz M."/>
            <person name="Zhao Q."/>
            <person name="Wortman J.R."/>
            <person name="Bidwell S.L."/>
            <person name="Alsmark U.C.M."/>
            <person name="Besteiro S."/>
            <person name="Sicheritz-Ponten T."/>
            <person name="Noel C.J."/>
            <person name="Dacks J.B."/>
            <person name="Foster P.G."/>
            <person name="Simillion C."/>
            <person name="Van de Peer Y."/>
            <person name="Miranda-Saavedra D."/>
            <person name="Barton G.J."/>
            <person name="Westrop G.D."/>
            <person name="Mueller S."/>
            <person name="Dessi D."/>
            <person name="Fiori P.L."/>
            <person name="Ren Q."/>
            <person name="Paulsen I."/>
            <person name="Zhang H."/>
            <person name="Bastida-Corcuera F.D."/>
            <person name="Simoes-Barbosa A."/>
            <person name="Brown M.T."/>
            <person name="Hayes R.D."/>
            <person name="Mukherjee M."/>
            <person name="Okumura C.Y."/>
            <person name="Schneider R."/>
            <person name="Smith A.J."/>
            <person name="Vanacova S."/>
            <person name="Villalvazo M."/>
            <person name="Haas B.J."/>
            <person name="Pertea M."/>
            <person name="Feldblyum T.V."/>
            <person name="Utterback T.R."/>
            <person name="Shu C.L."/>
            <person name="Osoegawa K."/>
            <person name="de Jong P.J."/>
            <person name="Hrdy I."/>
            <person name="Horvathova L."/>
            <person name="Zubacova Z."/>
            <person name="Dolezal P."/>
            <person name="Malik S.B."/>
            <person name="Logsdon J.M. Jr."/>
            <person name="Henze K."/>
            <person name="Gupta A."/>
            <person name="Wang C.C."/>
            <person name="Dunne R.L."/>
            <person name="Upcroft J.A."/>
            <person name="Upcroft P."/>
            <person name="White O."/>
            <person name="Salzberg S.L."/>
            <person name="Tang P."/>
            <person name="Chiu C.-H."/>
            <person name="Lee Y.-S."/>
            <person name="Embley T.M."/>
            <person name="Coombs G.H."/>
            <person name="Mottram J.C."/>
            <person name="Tachezy J."/>
            <person name="Fraser-Liggett C.M."/>
            <person name="Johnson P.J."/>
        </authorList>
    </citation>
    <scope>NUCLEOTIDE SEQUENCE [LARGE SCALE GENOMIC DNA]</scope>
    <source>
        <strain evidence="13">G3</strain>
    </source>
</reference>
<dbReference type="InterPro" id="IPR000719">
    <property type="entry name" value="Prot_kinase_dom"/>
</dbReference>
<dbReference type="GO" id="GO:0005524">
    <property type="term" value="F:ATP binding"/>
    <property type="evidence" value="ECO:0007669"/>
    <property type="project" value="UniProtKB-UniRule"/>
</dbReference>
<evidence type="ECO:0000256" key="4">
    <source>
        <dbReference type="ARBA" id="ARBA00022679"/>
    </source>
</evidence>
<comment type="catalytic activity">
    <reaction evidence="8">
        <text>L-threonyl-[protein] + ATP = O-phospho-L-threonyl-[protein] + ADP + H(+)</text>
        <dbReference type="Rhea" id="RHEA:46608"/>
        <dbReference type="Rhea" id="RHEA-COMP:11060"/>
        <dbReference type="Rhea" id="RHEA-COMP:11605"/>
        <dbReference type="ChEBI" id="CHEBI:15378"/>
        <dbReference type="ChEBI" id="CHEBI:30013"/>
        <dbReference type="ChEBI" id="CHEBI:30616"/>
        <dbReference type="ChEBI" id="CHEBI:61977"/>
        <dbReference type="ChEBI" id="CHEBI:456216"/>
        <dbReference type="EC" id="2.7.11.1"/>
    </reaction>
</comment>
<evidence type="ECO:0000256" key="1">
    <source>
        <dbReference type="ARBA" id="ARBA00008874"/>
    </source>
</evidence>
<reference evidence="13" key="1">
    <citation type="submission" date="2006-10" db="EMBL/GenBank/DDBJ databases">
        <authorList>
            <person name="Amadeo P."/>
            <person name="Zhao Q."/>
            <person name="Wortman J."/>
            <person name="Fraser-Liggett C."/>
            <person name="Carlton J."/>
        </authorList>
    </citation>
    <scope>NUCLEOTIDE SEQUENCE</scope>
    <source>
        <strain evidence="13">G3</strain>
    </source>
</reference>
<protein>
    <recommendedName>
        <fullName evidence="2">non-specific serine/threonine protein kinase</fullName>
        <ecNumber evidence="2">2.7.11.1</ecNumber>
    </recommendedName>
</protein>
<dbReference type="GO" id="GO:0004674">
    <property type="term" value="F:protein serine/threonine kinase activity"/>
    <property type="evidence" value="ECO:0007669"/>
    <property type="project" value="UniProtKB-KW"/>
</dbReference>
<evidence type="ECO:0000313" key="14">
    <source>
        <dbReference type="Proteomes" id="UP000001542"/>
    </source>
</evidence>
<dbReference type="SUPFAM" id="SSF56112">
    <property type="entry name" value="Protein kinase-like (PK-like)"/>
    <property type="match status" value="1"/>
</dbReference>
<dbReference type="InterPro" id="IPR050629">
    <property type="entry name" value="STE20/SPS1-PAK"/>
</dbReference>
<feature type="region of interest" description="Disordered" evidence="11">
    <location>
        <begin position="482"/>
        <end position="509"/>
    </location>
</feature>
<dbReference type="CDD" id="cd05122">
    <property type="entry name" value="PKc_STE"/>
    <property type="match status" value="1"/>
</dbReference>
<dbReference type="FunFam" id="1.10.510.10:FF:001091">
    <property type="entry name" value="STE family protein kinase"/>
    <property type="match status" value="1"/>
</dbReference>
<keyword evidence="6 13" id="KW-0418">Kinase</keyword>
<feature type="compositionally biased region" description="Polar residues" evidence="11">
    <location>
        <begin position="397"/>
        <end position="416"/>
    </location>
</feature>
<dbReference type="EC" id="2.7.11.1" evidence="2"/>
<evidence type="ECO:0000256" key="7">
    <source>
        <dbReference type="ARBA" id="ARBA00022840"/>
    </source>
</evidence>
<dbReference type="OMA" id="FESANMK"/>
<evidence type="ECO:0000256" key="8">
    <source>
        <dbReference type="ARBA" id="ARBA00047899"/>
    </source>
</evidence>
<evidence type="ECO:0000256" key="2">
    <source>
        <dbReference type="ARBA" id="ARBA00012513"/>
    </source>
</evidence>
<dbReference type="Gene3D" id="1.10.510.10">
    <property type="entry name" value="Transferase(Phosphotransferase) domain 1"/>
    <property type="match status" value="1"/>
</dbReference>
<evidence type="ECO:0000256" key="11">
    <source>
        <dbReference type="SAM" id="MobiDB-lite"/>
    </source>
</evidence>
<dbReference type="InterPro" id="IPR008271">
    <property type="entry name" value="Ser/Thr_kinase_AS"/>
</dbReference>
<gene>
    <name evidence="13" type="ORF">TVAG_228150</name>
</gene>
<feature type="domain" description="Protein kinase" evidence="12">
    <location>
        <begin position="43"/>
        <end position="299"/>
    </location>
</feature>
<accession>A2DIX8</accession>
<comment type="catalytic activity">
    <reaction evidence="9">
        <text>L-seryl-[protein] + ATP = O-phospho-L-seryl-[protein] + ADP + H(+)</text>
        <dbReference type="Rhea" id="RHEA:17989"/>
        <dbReference type="Rhea" id="RHEA-COMP:9863"/>
        <dbReference type="Rhea" id="RHEA-COMP:11604"/>
        <dbReference type="ChEBI" id="CHEBI:15378"/>
        <dbReference type="ChEBI" id="CHEBI:29999"/>
        <dbReference type="ChEBI" id="CHEBI:30616"/>
        <dbReference type="ChEBI" id="CHEBI:83421"/>
        <dbReference type="ChEBI" id="CHEBI:456216"/>
        <dbReference type="EC" id="2.7.11.1"/>
    </reaction>
</comment>
<keyword evidence="14" id="KW-1185">Reference proteome</keyword>
<dbReference type="GO" id="GO:0035556">
    <property type="term" value="P:intracellular signal transduction"/>
    <property type="evidence" value="ECO:0000318"/>
    <property type="project" value="GO_Central"/>
</dbReference>
<keyword evidence="3" id="KW-0723">Serine/threonine-protein kinase</keyword>
<evidence type="ECO:0000256" key="10">
    <source>
        <dbReference type="PROSITE-ProRule" id="PRU10141"/>
    </source>
</evidence>
<feature type="region of interest" description="Disordered" evidence="11">
    <location>
        <begin position="392"/>
        <end position="416"/>
    </location>
</feature>
<dbReference type="Pfam" id="PF00069">
    <property type="entry name" value="Pkinase"/>
    <property type="match status" value="1"/>
</dbReference>
<evidence type="ECO:0000259" key="12">
    <source>
        <dbReference type="PROSITE" id="PS50011"/>
    </source>
</evidence>
<dbReference type="PANTHER" id="PTHR48012">
    <property type="entry name" value="STERILE20-LIKE KINASE, ISOFORM B-RELATED"/>
    <property type="match status" value="1"/>
</dbReference>
<dbReference type="Proteomes" id="UP000001542">
    <property type="component" value="Unassembled WGS sequence"/>
</dbReference>
<dbReference type="eggNOG" id="KOG0574">
    <property type="taxonomic scope" value="Eukaryota"/>
</dbReference>
<keyword evidence="5 10" id="KW-0547">Nucleotide-binding</keyword>
<dbReference type="STRING" id="5722.A2DIX8"/>
<evidence type="ECO:0000256" key="3">
    <source>
        <dbReference type="ARBA" id="ARBA00022527"/>
    </source>
</evidence>
<keyword evidence="7 10" id="KW-0067">ATP-binding</keyword>
<feature type="compositionally biased region" description="Polar residues" evidence="11">
    <location>
        <begin position="489"/>
        <end position="503"/>
    </location>
</feature>
<comment type="similarity">
    <text evidence="1">Belongs to the protein kinase superfamily. STE Ser/Thr protein kinase family. STE20 subfamily.</text>
</comment>
<dbReference type="GO" id="GO:0043408">
    <property type="term" value="P:regulation of MAPK cascade"/>
    <property type="evidence" value="ECO:0000318"/>
    <property type="project" value="GO_Central"/>
</dbReference>
<dbReference type="AlphaFoldDB" id="A2DIX8"/>
<evidence type="ECO:0000256" key="5">
    <source>
        <dbReference type="ARBA" id="ARBA00022741"/>
    </source>
</evidence>
<proteinExistence type="inferred from homology"/>
<dbReference type="SMART" id="SM00220">
    <property type="entry name" value="S_TKc"/>
    <property type="match status" value="1"/>
</dbReference>
<evidence type="ECO:0000256" key="6">
    <source>
        <dbReference type="ARBA" id="ARBA00022777"/>
    </source>
</evidence>
<name>A2DIX8_TRIV3</name>
<keyword evidence="4" id="KW-0808">Transferase</keyword>
<dbReference type="PROSITE" id="PS00107">
    <property type="entry name" value="PROTEIN_KINASE_ATP"/>
    <property type="match status" value="1"/>
</dbReference>
<dbReference type="InterPro" id="IPR011009">
    <property type="entry name" value="Kinase-like_dom_sf"/>
</dbReference>
<organism evidence="13 14">
    <name type="scientific">Trichomonas vaginalis (strain ATCC PRA-98 / G3)</name>
    <dbReference type="NCBI Taxonomy" id="412133"/>
    <lineage>
        <taxon>Eukaryota</taxon>
        <taxon>Metamonada</taxon>
        <taxon>Parabasalia</taxon>
        <taxon>Trichomonadida</taxon>
        <taxon>Trichomonadidae</taxon>
        <taxon>Trichomonas</taxon>
    </lineage>
</organism>
<evidence type="ECO:0000313" key="13">
    <source>
        <dbReference type="EMBL" id="EAY19553.1"/>
    </source>
</evidence>
<dbReference type="InterPro" id="IPR017441">
    <property type="entry name" value="Protein_kinase_ATP_BS"/>
</dbReference>
<dbReference type="PROSITE" id="PS50011">
    <property type="entry name" value="PROTEIN_KINASE_DOM"/>
    <property type="match status" value="1"/>
</dbReference>
<dbReference type="RefSeq" id="XP_001580539.1">
    <property type="nucleotide sequence ID" value="XM_001580489.1"/>
</dbReference>
<dbReference type="VEuPathDB" id="TrichDB:TVAGG3_0483430"/>
<feature type="binding site" evidence="10">
    <location>
        <position position="72"/>
    </location>
    <ligand>
        <name>ATP</name>
        <dbReference type="ChEBI" id="CHEBI:30616"/>
    </ligand>
</feature>
<dbReference type="KEGG" id="tva:5465095"/>
<evidence type="ECO:0000256" key="9">
    <source>
        <dbReference type="ARBA" id="ARBA00048679"/>
    </source>
</evidence>